<keyword evidence="1" id="KW-1133">Transmembrane helix</keyword>
<dbReference type="AlphaFoldDB" id="A0AA37T0D3"/>
<keyword evidence="1" id="KW-0812">Transmembrane</keyword>
<reference evidence="2 3" key="1">
    <citation type="journal article" date="2014" name="Int. J. Syst. Evol. Microbiol.">
        <title>Complete genome sequence of Corynebacterium casei LMG S-19264T (=DSM 44701T), isolated from a smear-ripened cheese.</title>
        <authorList>
            <consortium name="US DOE Joint Genome Institute (JGI-PGF)"/>
            <person name="Walter F."/>
            <person name="Albersmeier A."/>
            <person name="Kalinowski J."/>
            <person name="Ruckert C."/>
        </authorList>
    </citation>
    <scope>NUCLEOTIDE SEQUENCE [LARGE SCALE GENOMIC DNA]</scope>
    <source>
        <strain evidence="2 3">NBRC 110095</strain>
    </source>
</reference>
<accession>A0AA37T0D3</accession>
<dbReference type="RefSeq" id="WP_232594879.1">
    <property type="nucleotide sequence ID" value="NZ_BSPD01000002.1"/>
</dbReference>
<organism evidence="2 3">
    <name type="scientific">Marinibactrum halimedae</name>
    <dbReference type="NCBI Taxonomy" id="1444977"/>
    <lineage>
        <taxon>Bacteria</taxon>
        <taxon>Pseudomonadati</taxon>
        <taxon>Pseudomonadota</taxon>
        <taxon>Gammaproteobacteria</taxon>
        <taxon>Cellvibrionales</taxon>
        <taxon>Cellvibrionaceae</taxon>
        <taxon>Marinibactrum</taxon>
    </lineage>
</organism>
<feature type="transmembrane region" description="Helical" evidence="1">
    <location>
        <begin position="17"/>
        <end position="38"/>
    </location>
</feature>
<comment type="caution">
    <text evidence="2">The sequence shown here is derived from an EMBL/GenBank/DDBJ whole genome shotgun (WGS) entry which is preliminary data.</text>
</comment>
<dbReference type="Proteomes" id="UP001156870">
    <property type="component" value="Unassembled WGS sequence"/>
</dbReference>
<evidence type="ECO:0000256" key="1">
    <source>
        <dbReference type="SAM" id="Phobius"/>
    </source>
</evidence>
<protein>
    <submittedName>
        <fullName evidence="2">Uncharacterized protein</fullName>
    </submittedName>
</protein>
<keyword evidence="1" id="KW-0472">Membrane</keyword>
<gene>
    <name evidence="2" type="ORF">GCM10007877_00860</name>
</gene>
<name>A0AA37T0D3_9GAMM</name>
<dbReference type="EMBL" id="BSPD01000002">
    <property type="protein sequence ID" value="GLS24375.1"/>
    <property type="molecule type" value="Genomic_DNA"/>
</dbReference>
<sequence>MNIVNCLGQFQHGQGMVGFIVATAFFIIPVTISVNYLARIGDAKHKTLEAARYAAWERTVWHQSNNNYNIKSNIDISREINQRVFGEQNKRVDSVEDRRRIAPQNIEYDVFLYNWESSNNPRATIIETPSVRNAEPNRLTLTDSRAPGNVSGSINRIIQMLPGIESNGFYNAQVNIQLHRDENIQGELNNALGRTNNNQNILNATSNNAMLVGAWNANGPSAARRTTQGAVLTSLLTGGFLGGALNTVQRIAGFGFEEVRPNSLIFGHTDVERVPCHRLRVAPTNQGRGC</sequence>
<evidence type="ECO:0000313" key="3">
    <source>
        <dbReference type="Proteomes" id="UP001156870"/>
    </source>
</evidence>
<evidence type="ECO:0000313" key="2">
    <source>
        <dbReference type="EMBL" id="GLS24375.1"/>
    </source>
</evidence>
<keyword evidence="3" id="KW-1185">Reference proteome</keyword>
<proteinExistence type="predicted"/>